<gene>
    <name evidence="1" type="ORF">P5673_015527</name>
</gene>
<keyword evidence="2" id="KW-1185">Reference proteome</keyword>
<dbReference type="AlphaFoldDB" id="A0AAD9QIJ3"/>
<name>A0AAD9QIJ3_ACRCE</name>
<accession>A0AAD9QIJ3</accession>
<evidence type="ECO:0000313" key="1">
    <source>
        <dbReference type="EMBL" id="KAK2561550.1"/>
    </source>
</evidence>
<comment type="caution">
    <text evidence="1">The sequence shown here is derived from an EMBL/GenBank/DDBJ whole genome shotgun (WGS) entry which is preliminary data.</text>
</comment>
<dbReference type="Proteomes" id="UP001249851">
    <property type="component" value="Unassembled WGS sequence"/>
</dbReference>
<organism evidence="1 2">
    <name type="scientific">Acropora cervicornis</name>
    <name type="common">Staghorn coral</name>
    <dbReference type="NCBI Taxonomy" id="6130"/>
    <lineage>
        <taxon>Eukaryota</taxon>
        <taxon>Metazoa</taxon>
        <taxon>Cnidaria</taxon>
        <taxon>Anthozoa</taxon>
        <taxon>Hexacorallia</taxon>
        <taxon>Scleractinia</taxon>
        <taxon>Astrocoeniina</taxon>
        <taxon>Acroporidae</taxon>
        <taxon>Acropora</taxon>
    </lineage>
</organism>
<proteinExistence type="predicted"/>
<sequence>MNVESFRPEVISARNIGCMLDSSDTEQPSHSERLLEVAINKYSYFGSVGALSRQDRSDHAVKFVKSTRPVWVRFIVVLGQELDSFTTVLYRVCWNWINVSRRRESGSQHGYVMLRVTFVCIRKVRKQRPKYRFIASFYGPQHLEQDFQRINGAEHLDVHVDLLRILRNP</sequence>
<protein>
    <submittedName>
        <fullName evidence="1">Uncharacterized protein</fullName>
    </submittedName>
</protein>
<dbReference type="EMBL" id="JARQWQ010000032">
    <property type="protein sequence ID" value="KAK2561550.1"/>
    <property type="molecule type" value="Genomic_DNA"/>
</dbReference>
<evidence type="ECO:0000313" key="2">
    <source>
        <dbReference type="Proteomes" id="UP001249851"/>
    </source>
</evidence>
<reference evidence="1" key="1">
    <citation type="journal article" date="2023" name="G3 (Bethesda)">
        <title>Whole genome assembly and annotation of the endangered Caribbean coral Acropora cervicornis.</title>
        <authorList>
            <person name="Selwyn J.D."/>
            <person name="Vollmer S.V."/>
        </authorList>
    </citation>
    <scope>NUCLEOTIDE SEQUENCE</scope>
    <source>
        <strain evidence="1">K2</strain>
    </source>
</reference>
<reference evidence="1" key="2">
    <citation type="journal article" date="2023" name="Science">
        <title>Genomic signatures of disease resistance in endangered staghorn corals.</title>
        <authorList>
            <person name="Vollmer S.V."/>
            <person name="Selwyn J.D."/>
            <person name="Despard B.A."/>
            <person name="Roesel C.L."/>
        </authorList>
    </citation>
    <scope>NUCLEOTIDE SEQUENCE</scope>
    <source>
        <strain evidence="1">K2</strain>
    </source>
</reference>